<evidence type="ECO:0000313" key="2">
    <source>
        <dbReference type="EMBL" id="KZF20561.1"/>
    </source>
</evidence>
<keyword evidence="3" id="KW-1185">Reference proteome</keyword>
<evidence type="ECO:0000256" key="1">
    <source>
        <dbReference type="SAM" id="MobiDB-lite"/>
    </source>
</evidence>
<reference evidence="2 3" key="1">
    <citation type="journal article" date="2016" name="Fungal Biol.">
        <title>The genome of Xylona heveae provides a window into fungal endophytism.</title>
        <authorList>
            <person name="Gazis R."/>
            <person name="Kuo A."/>
            <person name="Riley R."/>
            <person name="LaButti K."/>
            <person name="Lipzen A."/>
            <person name="Lin J."/>
            <person name="Amirebrahimi M."/>
            <person name="Hesse C.N."/>
            <person name="Spatafora J.W."/>
            <person name="Henrissat B."/>
            <person name="Hainaut M."/>
            <person name="Grigoriev I.V."/>
            <person name="Hibbett D.S."/>
        </authorList>
    </citation>
    <scope>NUCLEOTIDE SEQUENCE [LARGE SCALE GENOMIC DNA]</scope>
    <source>
        <strain evidence="2 3">TC161</strain>
    </source>
</reference>
<evidence type="ECO:0000313" key="3">
    <source>
        <dbReference type="Proteomes" id="UP000076632"/>
    </source>
</evidence>
<dbReference type="RefSeq" id="XP_018186116.1">
    <property type="nucleotide sequence ID" value="XM_018331226.1"/>
</dbReference>
<proteinExistence type="predicted"/>
<dbReference type="AlphaFoldDB" id="A0A165AJ35"/>
<organism evidence="2 3">
    <name type="scientific">Xylona heveae (strain CBS 132557 / TC161)</name>
    <dbReference type="NCBI Taxonomy" id="1328760"/>
    <lineage>
        <taxon>Eukaryota</taxon>
        <taxon>Fungi</taxon>
        <taxon>Dikarya</taxon>
        <taxon>Ascomycota</taxon>
        <taxon>Pezizomycotina</taxon>
        <taxon>Xylonomycetes</taxon>
        <taxon>Xylonales</taxon>
        <taxon>Xylonaceae</taxon>
        <taxon>Xylona</taxon>
    </lineage>
</organism>
<name>A0A165AJ35_XYLHT</name>
<sequence>MKPQESLGRLSNSSRISLIEDENIQVPPNDPMPSVFDNEDAEDENSQQLLPKNVDAYTFVSVHINRPHPDLTPFIQNEDITDKDLLEKYLTTKMPDALFHVGDVSLSIYNKEPMNALLSCTIVKENKSRKLATISWVNLSRVKMSEAMLRGAELI</sequence>
<dbReference type="Proteomes" id="UP000076632">
    <property type="component" value="Unassembled WGS sequence"/>
</dbReference>
<dbReference type="InParanoid" id="A0A165AJ35"/>
<feature type="region of interest" description="Disordered" evidence="1">
    <location>
        <begin position="1"/>
        <end position="43"/>
    </location>
</feature>
<gene>
    <name evidence="2" type="ORF">L228DRAFT_240343</name>
</gene>
<dbReference type="GeneID" id="28896363"/>
<dbReference type="EMBL" id="KV407462">
    <property type="protein sequence ID" value="KZF20561.1"/>
    <property type="molecule type" value="Genomic_DNA"/>
</dbReference>
<protein>
    <submittedName>
        <fullName evidence="2">Uncharacterized protein</fullName>
    </submittedName>
</protein>
<accession>A0A165AJ35</accession>